<dbReference type="SUPFAM" id="SSF64076">
    <property type="entry name" value="MTH938-like"/>
    <property type="match status" value="1"/>
</dbReference>
<dbReference type="EnsemblMetazoa" id="XM_022816424">
    <property type="protein sequence ID" value="XP_022672159"/>
    <property type="gene ID" value="LOC111254946"/>
</dbReference>
<dbReference type="InterPro" id="IPR007523">
    <property type="entry name" value="NDUFAF3/AAMDC"/>
</dbReference>
<dbReference type="AlphaFoldDB" id="A0A7M7KX66"/>
<dbReference type="KEGG" id="vde:111254946"/>
<name>A0A7M7KX66_VARDE</name>
<dbReference type="PANTHER" id="PTHR21192:SF2">
    <property type="entry name" value="NADH DEHYDROGENASE [UBIQUINONE] 1 ALPHA SUBCOMPLEX ASSEMBLY FACTOR 3"/>
    <property type="match status" value="1"/>
</dbReference>
<dbReference type="GO" id="GO:0032981">
    <property type="term" value="P:mitochondrial respiratory chain complex I assembly"/>
    <property type="evidence" value="ECO:0007669"/>
    <property type="project" value="InterPro"/>
</dbReference>
<evidence type="ECO:0000313" key="5">
    <source>
        <dbReference type="EnsemblMetazoa" id="XP_022672159"/>
    </source>
</evidence>
<dbReference type="OrthoDB" id="20681at2759"/>
<keyword evidence="6" id="KW-1185">Reference proteome</keyword>
<dbReference type="PANTHER" id="PTHR21192">
    <property type="entry name" value="NUCLEAR PROTEIN E3-3"/>
    <property type="match status" value="1"/>
</dbReference>
<dbReference type="CDD" id="cd05125">
    <property type="entry name" value="Mth938_2P1-like"/>
    <property type="match status" value="1"/>
</dbReference>
<dbReference type="Gene3D" id="3.40.1230.10">
    <property type="entry name" value="MTH938-like"/>
    <property type="match status" value="1"/>
</dbReference>
<proteinExistence type="inferred from homology"/>
<dbReference type="Pfam" id="PF04430">
    <property type="entry name" value="DUF498"/>
    <property type="match status" value="1"/>
</dbReference>
<evidence type="ECO:0000313" key="6">
    <source>
        <dbReference type="Proteomes" id="UP000594260"/>
    </source>
</evidence>
<sequence>MLLRSTLGRNFQCRTALKAGLPSASIINVGHQIPKHRTIGSEAYEGDGRTTMTSLNEDQSGTRLLINSYSTLGFRLNNQMFVLGSIALFPRSLFQWNVQRPEDINEDSLSLFLKLEPKLDVLVIGYGERDNSNVVMQQLQKICQQHRLGLEFLPTSQACATFNFLNAELRPVAAALLPPSFIPNSDECYVGPAMERRFLIDFNEHSDKITQKSLNQIRTDAKQRYFPRLKKEKSEKNETD</sequence>
<dbReference type="InParanoid" id="A0A7M7KX66"/>
<reference evidence="5" key="1">
    <citation type="submission" date="2021-01" db="UniProtKB">
        <authorList>
            <consortium name="EnsemblMetazoa"/>
        </authorList>
    </citation>
    <scope>IDENTIFICATION</scope>
</reference>
<evidence type="ECO:0000256" key="2">
    <source>
        <dbReference type="ARBA" id="ARBA00021776"/>
    </source>
</evidence>
<comment type="similarity">
    <text evidence="4">Belongs to the NDUFAF3 family.</text>
</comment>
<dbReference type="InterPro" id="IPR036748">
    <property type="entry name" value="MTH938-like_sf"/>
</dbReference>
<evidence type="ECO:0000256" key="1">
    <source>
        <dbReference type="ARBA" id="ARBA00004173"/>
    </source>
</evidence>
<dbReference type="RefSeq" id="XP_022672159.1">
    <property type="nucleotide sequence ID" value="XM_022816424.1"/>
</dbReference>
<dbReference type="OMA" id="AVEMNIK"/>
<evidence type="ECO:0000256" key="4">
    <source>
        <dbReference type="ARBA" id="ARBA00049984"/>
    </source>
</evidence>
<protein>
    <recommendedName>
        <fullName evidence="2">NADH dehydrogenase [ubiquinone] 1 alpha subcomplex assembly factor 3</fullName>
    </recommendedName>
</protein>
<keyword evidence="3" id="KW-0496">Mitochondrion</keyword>
<dbReference type="InterPro" id="IPR034095">
    <property type="entry name" value="NDUF3"/>
</dbReference>
<dbReference type="GO" id="GO:0005743">
    <property type="term" value="C:mitochondrial inner membrane"/>
    <property type="evidence" value="ECO:0007669"/>
    <property type="project" value="TreeGrafter"/>
</dbReference>
<evidence type="ECO:0000256" key="3">
    <source>
        <dbReference type="ARBA" id="ARBA00023128"/>
    </source>
</evidence>
<accession>A0A7M7KX66</accession>
<organism evidence="5 6">
    <name type="scientific">Varroa destructor</name>
    <name type="common">Honeybee mite</name>
    <dbReference type="NCBI Taxonomy" id="109461"/>
    <lineage>
        <taxon>Eukaryota</taxon>
        <taxon>Metazoa</taxon>
        <taxon>Ecdysozoa</taxon>
        <taxon>Arthropoda</taxon>
        <taxon>Chelicerata</taxon>
        <taxon>Arachnida</taxon>
        <taxon>Acari</taxon>
        <taxon>Parasitiformes</taxon>
        <taxon>Mesostigmata</taxon>
        <taxon>Gamasina</taxon>
        <taxon>Dermanyssoidea</taxon>
        <taxon>Varroidae</taxon>
        <taxon>Varroa</taxon>
    </lineage>
</organism>
<dbReference type="Proteomes" id="UP000594260">
    <property type="component" value="Unplaced"/>
</dbReference>
<dbReference type="GeneID" id="111254946"/>
<dbReference type="FunCoup" id="A0A7M7KX66">
    <property type="interactions" value="733"/>
</dbReference>
<comment type="subcellular location">
    <subcellularLocation>
        <location evidence="1">Mitochondrion</location>
    </subcellularLocation>
</comment>